<dbReference type="InterPro" id="IPR011576">
    <property type="entry name" value="Pyridox_Oxase_N"/>
</dbReference>
<feature type="binding site" evidence="5 7">
    <location>
        <begin position="62"/>
        <end position="67"/>
    </location>
    <ligand>
        <name>FMN</name>
        <dbReference type="ChEBI" id="CHEBI:58210"/>
    </ligand>
</feature>
<evidence type="ECO:0000256" key="4">
    <source>
        <dbReference type="ARBA" id="ARBA00023002"/>
    </source>
</evidence>
<dbReference type="EC" id="1.4.3.5" evidence="5"/>
<feature type="binding site" evidence="5 7">
    <location>
        <position position="186"/>
    </location>
    <ligand>
        <name>FMN</name>
        <dbReference type="ChEBI" id="CHEBI:58210"/>
    </ligand>
</feature>
<evidence type="ECO:0000259" key="8">
    <source>
        <dbReference type="Pfam" id="PF01243"/>
    </source>
</evidence>
<comment type="similarity">
    <text evidence="1 5">Belongs to the pyridoxamine 5'-phosphate oxidase family.</text>
</comment>
<evidence type="ECO:0000313" key="12">
    <source>
        <dbReference type="Proteomes" id="UP000095455"/>
    </source>
</evidence>
<feature type="binding site" evidence="6">
    <location>
        <begin position="9"/>
        <end position="12"/>
    </location>
    <ligand>
        <name>substrate</name>
    </ligand>
</feature>
<reference evidence="10 12" key="1">
    <citation type="submission" date="2015-09" db="EMBL/GenBank/DDBJ databases">
        <authorList>
            <consortium name="Pathogen Informatics"/>
        </authorList>
    </citation>
    <scope>NUCLEOTIDE SEQUENCE [LARGE SCALE GENOMIC DNA]</scope>
    <source>
        <strain evidence="10 12">2789STDY5608822</strain>
    </source>
</reference>
<reference evidence="11 13" key="2">
    <citation type="journal article" date="2019" name="Nat. Med.">
        <title>A library of human gut bacterial isolates paired with longitudinal multiomics data enables mechanistic microbiome research.</title>
        <authorList>
            <person name="Poyet M."/>
            <person name="Groussin M."/>
            <person name="Gibbons S.M."/>
            <person name="Avila-Pacheco J."/>
            <person name="Jiang X."/>
            <person name="Kearney S.M."/>
            <person name="Perrotta A.R."/>
            <person name="Berdy B."/>
            <person name="Zhao S."/>
            <person name="Lieberman T.D."/>
            <person name="Swanson P.K."/>
            <person name="Smith M."/>
            <person name="Roesemann S."/>
            <person name="Alexander J.E."/>
            <person name="Rich S.A."/>
            <person name="Livny J."/>
            <person name="Vlamakis H."/>
            <person name="Clish C."/>
            <person name="Bullock K."/>
            <person name="Deik A."/>
            <person name="Scott J."/>
            <person name="Pierce K.A."/>
            <person name="Xavier R.J."/>
            <person name="Alm E.J."/>
        </authorList>
    </citation>
    <scope>NUCLEOTIDE SEQUENCE [LARGE SCALE GENOMIC DNA]</scope>
    <source>
        <strain evidence="11 13">BIOML-A9</strain>
    </source>
</reference>
<evidence type="ECO:0000256" key="2">
    <source>
        <dbReference type="ARBA" id="ARBA00022630"/>
    </source>
</evidence>
<dbReference type="Gene3D" id="2.30.110.10">
    <property type="entry name" value="Electron Transport, Fmn-binding Protein, Chain A"/>
    <property type="match status" value="1"/>
</dbReference>
<evidence type="ECO:0000256" key="7">
    <source>
        <dbReference type="PIRSR" id="PIRSR000190-2"/>
    </source>
</evidence>
<feature type="domain" description="Pyridoxine 5'-phosphate oxidase dimerisation C-terminal" evidence="9">
    <location>
        <begin position="173"/>
        <end position="214"/>
    </location>
</feature>
<evidence type="ECO:0000259" key="9">
    <source>
        <dbReference type="Pfam" id="PF10590"/>
    </source>
</evidence>
<dbReference type="Pfam" id="PF01243">
    <property type="entry name" value="PNPOx_N"/>
    <property type="match status" value="1"/>
</dbReference>
<feature type="binding site" evidence="5 7">
    <location>
        <position position="84"/>
    </location>
    <ligand>
        <name>FMN</name>
        <dbReference type="ChEBI" id="CHEBI:58210"/>
    </ligand>
</feature>
<comment type="function">
    <text evidence="5">Catalyzes the oxidation of either pyridoxine 5'-phosphate (PNP) or pyridoxamine 5'-phosphate (PMP) into pyridoxal 5'-phosphate (PLP).</text>
</comment>
<dbReference type="OMA" id="AYFRTRP"/>
<evidence type="ECO:0000256" key="6">
    <source>
        <dbReference type="PIRSR" id="PIRSR000190-1"/>
    </source>
</evidence>
<dbReference type="Proteomes" id="UP000095455">
    <property type="component" value="Unassembled WGS sequence"/>
</dbReference>
<evidence type="ECO:0000313" key="13">
    <source>
        <dbReference type="Proteomes" id="UP000461276"/>
    </source>
</evidence>
<keyword evidence="2 5" id="KW-0285">Flavoprotein</keyword>
<dbReference type="PANTHER" id="PTHR10851:SF0">
    <property type="entry name" value="PYRIDOXINE-5'-PHOSPHATE OXIDASE"/>
    <property type="match status" value="1"/>
</dbReference>
<comment type="pathway">
    <text evidence="5">Cofactor metabolism; pyridoxal 5'-phosphate salvage; pyridoxal 5'-phosphate from pyridoxamine 5'-phosphate: step 1/1.</text>
</comment>
<dbReference type="UniPathway" id="UPA01068">
    <property type="reaction ID" value="UER00304"/>
</dbReference>
<feature type="binding site" evidence="5 6">
    <location>
        <position position="67"/>
    </location>
    <ligand>
        <name>substrate</name>
    </ligand>
</feature>
<dbReference type="NCBIfam" id="TIGR00558">
    <property type="entry name" value="pdxH"/>
    <property type="match status" value="1"/>
</dbReference>
<dbReference type="GO" id="GO:0010181">
    <property type="term" value="F:FMN binding"/>
    <property type="evidence" value="ECO:0007669"/>
    <property type="project" value="UniProtKB-UniRule"/>
</dbReference>
<feature type="binding site" evidence="5 6">
    <location>
        <position position="124"/>
    </location>
    <ligand>
        <name>substrate</name>
    </ligand>
</feature>
<dbReference type="EMBL" id="CYYK01000019">
    <property type="protein sequence ID" value="CUP16634.1"/>
    <property type="molecule type" value="Genomic_DNA"/>
</dbReference>
<comment type="catalytic activity">
    <reaction evidence="5">
        <text>pyridoxine 5'-phosphate + O2 = pyridoxal 5'-phosphate + H2O2</text>
        <dbReference type="Rhea" id="RHEA:15149"/>
        <dbReference type="ChEBI" id="CHEBI:15379"/>
        <dbReference type="ChEBI" id="CHEBI:16240"/>
        <dbReference type="ChEBI" id="CHEBI:58589"/>
        <dbReference type="ChEBI" id="CHEBI:597326"/>
        <dbReference type="EC" id="1.4.3.5"/>
    </reaction>
</comment>
<dbReference type="SUPFAM" id="SSF50475">
    <property type="entry name" value="FMN-binding split barrel"/>
    <property type="match status" value="1"/>
</dbReference>
<dbReference type="InterPro" id="IPR000659">
    <property type="entry name" value="Pyridox_Oxase"/>
</dbReference>
<evidence type="ECO:0000256" key="5">
    <source>
        <dbReference type="HAMAP-Rule" id="MF_01629"/>
    </source>
</evidence>
<gene>
    <name evidence="5 11" type="primary">pdxH</name>
    <name evidence="10" type="ORF">ERS852380_04064</name>
    <name evidence="11" type="ORF">GKD67_08645</name>
</gene>
<dbReference type="NCBIfam" id="NF004231">
    <property type="entry name" value="PRK05679.1"/>
    <property type="match status" value="1"/>
</dbReference>
<keyword evidence="5" id="KW-0664">Pyridoxine biosynthesis</keyword>
<proteinExistence type="inferred from homology"/>
<evidence type="ECO:0000256" key="1">
    <source>
        <dbReference type="ARBA" id="ARBA00007301"/>
    </source>
</evidence>
<dbReference type="PANTHER" id="PTHR10851">
    <property type="entry name" value="PYRIDOXINE-5-PHOSPHATE OXIDASE"/>
    <property type="match status" value="1"/>
</dbReference>
<protein>
    <recommendedName>
        <fullName evidence="5">Pyridoxine/pyridoxamine 5'-phosphate oxidase</fullName>
        <ecNumber evidence="5">1.4.3.5</ecNumber>
    </recommendedName>
    <alternativeName>
        <fullName evidence="5">PNP/PMP oxidase</fullName>
        <shortName evidence="5">PNPOx</shortName>
    </alternativeName>
    <alternativeName>
        <fullName evidence="5">Pyridoxal 5'-phosphate synthase</fullName>
    </alternativeName>
</protein>
<feature type="binding site" evidence="5">
    <location>
        <begin position="77"/>
        <end position="78"/>
    </location>
    <ligand>
        <name>FMN</name>
        <dbReference type="ChEBI" id="CHEBI:58210"/>
    </ligand>
</feature>
<dbReference type="InterPro" id="IPR019576">
    <property type="entry name" value="Pyridoxamine_oxidase_dimer_C"/>
</dbReference>
<keyword evidence="4 5" id="KW-0560">Oxidoreductase</keyword>
<organism evidence="11 13">
    <name type="scientific">Parabacteroides distasonis</name>
    <dbReference type="NCBI Taxonomy" id="823"/>
    <lineage>
        <taxon>Bacteria</taxon>
        <taxon>Pseudomonadati</taxon>
        <taxon>Bacteroidota</taxon>
        <taxon>Bacteroidia</taxon>
        <taxon>Bacteroidales</taxon>
        <taxon>Tannerellaceae</taxon>
        <taxon>Parabacteroides</taxon>
    </lineage>
</organism>
<dbReference type="PROSITE" id="PS01064">
    <property type="entry name" value="PYRIDOX_OXIDASE"/>
    <property type="match status" value="1"/>
</dbReference>
<comment type="cofactor">
    <cofactor evidence="5 7">
        <name>FMN</name>
        <dbReference type="ChEBI" id="CHEBI:58210"/>
    </cofactor>
    <text evidence="5 7">Binds 1 FMN per subunit.</text>
</comment>
<comment type="pathway">
    <text evidence="5">Cofactor metabolism; pyridoxal 5'-phosphate salvage; pyridoxal 5'-phosphate from pyridoxine 5'-phosphate: step 1/1.</text>
</comment>
<feature type="binding site" evidence="5 6">
    <location>
        <position position="132"/>
    </location>
    <ligand>
        <name>substrate</name>
    </ligand>
</feature>
<sequence length="214" mass="24857">MEINLASIRQEYTKGGLRESELPDNPFLLFSQWLQEAIDSKVDEPTAMLVGTVSPEGKPSTRTVLLKDLHDDKFIFYSNYESRKGRQLAQNPAISLSFVWHQLERQVHIEGTAEKVPPDESDQYFKKRPYKSRIGARISPQSQPIGNRVQLIRAFIREAARWIGKEVERPAHWGGYAVIPERIEFWQGRPNRLHDRIVYTLQPDGHWKKERLAP</sequence>
<feature type="binding site" evidence="5 7">
    <location>
        <position position="106"/>
    </location>
    <ligand>
        <name>FMN</name>
        <dbReference type="ChEBI" id="CHEBI:58210"/>
    </ligand>
</feature>
<comment type="catalytic activity">
    <reaction evidence="5">
        <text>pyridoxamine 5'-phosphate + O2 + H2O = pyridoxal 5'-phosphate + H2O2 + NH4(+)</text>
        <dbReference type="Rhea" id="RHEA:15817"/>
        <dbReference type="ChEBI" id="CHEBI:15377"/>
        <dbReference type="ChEBI" id="CHEBI:15379"/>
        <dbReference type="ChEBI" id="CHEBI:16240"/>
        <dbReference type="ChEBI" id="CHEBI:28938"/>
        <dbReference type="ChEBI" id="CHEBI:58451"/>
        <dbReference type="ChEBI" id="CHEBI:597326"/>
        <dbReference type="EC" id="1.4.3.5"/>
    </reaction>
</comment>
<dbReference type="HAMAP" id="MF_01629">
    <property type="entry name" value="PdxH"/>
    <property type="match status" value="1"/>
</dbReference>
<dbReference type="InterPro" id="IPR012349">
    <property type="entry name" value="Split_barrel_FMN-bd"/>
</dbReference>
<dbReference type="InterPro" id="IPR019740">
    <property type="entry name" value="Pyridox_Oxase_CS"/>
</dbReference>
<comment type="caution">
    <text evidence="11">The sequence shown here is derived from an EMBL/GenBank/DDBJ whole genome shotgun (WGS) entry which is preliminary data.</text>
</comment>
<evidence type="ECO:0000313" key="11">
    <source>
        <dbReference type="EMBL" id="MRY93293.1"/>
    </source>
</evidence>
<dbReference type="AlphaFoldDB" id="A0A174KWM0"/>
<feature type="binding site" evidence="5 7">
    <location>
        <begin position="141"/>
        <end position="142"/>
    </location>
    <ligand>
        <name>FMN</name>
        <dbReference type="ChEBI" id="CHEBI:58210"/>
    </ligand>
</feature>
<feature type="binding site" evidence="5 6">
    <location>
        <begin position="192"/>
        <end position="194"/>
    </location>
    <ligand>
        <name>substrate</name>
    </ligand>
</feature>
<dbReference type="GO" id="GO:0008615">
    <property type="term" value="P:pyridoxine biosynthetic process"/>
    <property type="evidence" value="ECO:0007669"/>
    <property type="project" value="UniProtKB-UniRule"/>
</dbReference>
<dbReference type="PIRSF" id="PIRSF000190">
    <property type="entry name" value="Pyd_amn-ph_oxd"/>
    <property type="match status" value="1"/>
</dbReference>
<name>A0A174KWM0_PARDI</name>
<feature type="binding site" evidence="5 6">
    <location>
        <position position="128"/>
    </location>
    <ligand>
        <name>substrate</name>
    </ligand>
</feature>
<comment type="subunit">
    <text evidence="5">Homodimer.</text>
</comment>
<feature type="domain" description="Pyridoxamine 5'-phosphate oxidase N-terminal" evidence="8">
    <location>
        <begin position="34"/>
        <end position="151"/>
    </location>
</feature>
<dbReference type="EMBL" id="WKMY01000004">
    <property type="protein sequence ID" value="MRY93293.1"/>
    <property type="molecule type" value="Genomic_DNA"/>
</dbReference>
<dbReference type="GO" id="GO:0004733">
    <property type="term" value="F:pyridoxamine phosphate oxidase activity"/>
    <property type="evidence" value="ECO:0007669"/>
    <property type="project" value="UniProtKB-UniRule"/>
</dbReference>
<feature type="binding site" evidence="5 7">
    <location>
        <position position="83"/>
    </location>
    <ligand>
        <name>FMN</name>
        <dbReference type="ChEBI" id="CHEBI:58210"/>
    </ligand>
</feature>
<dbReference type="Pfam" id="PF10590">
    <property type="entry name" value="PNP_phzG_C"/>
    <property type="match status" value="1"/>
</dbReference>
<accession>A0A174KWM0</accession>
<dbReference type="RefSeq" id="WP_011966689.1">
    <property type="nucleotide sequence ID" value="NZ_CABMKT010000001.1"/>
</dbReference>
<evidence type="ECO:0000313" key="10">
    <source>
        <dbReference type="EMBL" id="CUP16634.1"/>
    </source>
</evidence>
<keyword evidence="3 5" id="KW-0288">FMN</keyword>
<evidence type="ECO:0000256" key="3">
    <source>
        <dbReference type="ARBA" id="ARBA00022643"/>
    </source>
</evidence>
<feature type="binding site" evidence="5 7">
    <location>
        <position position="196"/>
    </location>
    <ligand>
        <name>FMN</name>
        <dbReference type="ChEBI" id="CHEBI:58210"/>
    </ligand>
</feature>
<dbReference type="Proteomes" id="UP000461276">
    <property type="component" value="Unassembled WGS sequence"/>
</dbReference>